<feature type="domain" description="Organic solvent tolerance-like N-terminal" evidence="4">
    <location>
        <begin position="46"/>
        <end position="203"/>
    </location>
</feature>
<feature type="compositionally biased region" description="Basic and acidic residues" evidence="2">
    <location>
        <begin position="564"/>
        <end position="575"/>
    </location>
</feature>
<gene>
    <name evidence="5" type="ORF">A0O34_13540</name>
</gene>
<evidence type="ECO:0000259" key="4">
    <source>
        <dbReference type="Pfam" id="PF13100"/>
    </source>
</evidence>
<dbReference type="STRING" id="1685010.A0O34_13540"/>
<dbReference type="AlphaFoldDB" id="A0A172XX38"/>
<reference evidence="5 6" key="1">
    <citation type="submission" date="2016-04" db="EMBL/GenBank/DDBJ databases">
        <title>Complete Genome Sequence of Chryseobacterium sp. IHBB 10212.</title>
        <authorList>
            <person name="Pal M."/>
            <person name="Swarnkar M.K."/>
            <person name="Kaushal K."/>
            <person name="Chhibber S."/>
            <person name="Singh A.K."/>
            <person name="Gulati A."/>
        </authorList>
    </citation>
    <scope>NUCLEOTIDE SEQUENCE [LARGE SCALE GENOMIC DNA]</scope>
    <source>
        <strain evidence="5 6">IHBB 10212</strain>
    </source>
</reference>
<keyword evidence="6" id="KW-1185">Reference proteome</keyword>
<dbReference type="GO" id="GO:1990351">
    <property type="term" value="C:transporter complex"/>
    <property type="evidence" value="ECO:0007669"/>
    <property type="project" value="TreeGrafter"/>
</dbReference>
<keyword evidence="1" id="KW-0998">Cell outer membrane</keyword>
<name>A0A172XX38_9FLAO</name>
<dbReference type="Pfam" id="PF13100">
    <property type="entry name" value="OstA_2"/>
    <property type="match status" value="1"/>
</dbReference>
<evidence type="ECO:0000256" key="1">
    <source>
        <dbReference type="ARBA" id="ARBA00023237"/>
    </source>
</evidence>
<keyword evidence="1" id="KW-0472">Membrane</keyword>
<feature type="chain" id="PRO_5008003919" evidence="3">
    <location>
        <begin position="18"/>
        <end position="582"/>
    </location>
</feature>
<dbReference type="EMBL" id="CP015199">
    <property type="protein sequence ID" value="ANF51466.1"/>
    <property type="molecule type" value="Genomic_DNA"/>
</dbReference>
<accession>A0A172XX38</accession>
<dbReference type="OrthoDB" id="9805931at2"/>
<organism evidence="5 6">
    <name type="scientific">Chryseobacterium glaciei</name>
    <dbReference type="NCBI Taxonomy" id="1685010"/>
    <lineage>
        <taxon>Bacteria</taxon>
        <taxon>Pseudomonadati</taxon>
        <taxon>Bacteroidota</taxon>
        <taxon>Flavobacteriia</taxon>
        <taxon>Flavobacteriales</taxon>
        <taxon>Weeksellaceae</taxon>
        <taxon>Chryseobacterium group</taxon>
        <taxon>Chryseobacterium</taxon>
    </lineage>
</organism>
<feature type="signal peptide" evidence="3">
    <location>
        <begin position="1"/>
        <end position="17"/>
    </location>
</feature>
<dbReference type="Gene3D" id="2.60.450.10">
    <property type="entry name" value="Lipopolysaccharide (LPS) transport protein A like domain"/>
    <property type="match status" value="2"/>
</dbReference>
<evidence type="ECO:0000256" key="3">
    <source>
        <dbReference type="SAM" id="SignalP"/>
    </source>
</evidence>
<dbReference type="Proteomes" id="UP000077824">
    <property type="component" value="Chromosome"/>
</dbReference>
<evidence type="ECO:0000256" key="2">
    <source>
        <dbReference type="SAM" id="MobiDB-lite"/>
    </source>
</evidence>
<dbReference type="GO" id="GO:0009279">
    <property type="term" value="C:cell outer membrane"/>
    <property type="evidence" value="ECO:0007669"/>
    <property type="project" value="TreeGrafter"/>
</dbReference>
<keyword evidence="3" id="KW-0732">Signal</keyword>
<feature type="region of interest" description="Disordered" evidence="2">
    <location>
        <begin position="543"/>
        <end position="582"/>
    </location>
</feature>
<protein>
    <submittedName>
        <fullName evidence="5">Organic solvent tolerance protein OstA</fullName>
    </submittedName>
</protein>
<dbReference type="PANTHER" id="PTHR30189:SF1">
    <property type="entry name" value="LPS-ASSEMBLY PROTEIN LPTD"/>
    <property type="match status" value="1"/>
</dbReference>
<dbReference type="RefSeq" id="WP_066755344.1">
    <property type="nucleotide sequence ID" value="NZ_CP015199.1"/>
</dbReference>
<dbReference type="InterPro" id="IPR005653">
    <property type="entry name" value="OstA-like_N"/>
</dbReference>
<evidence type="ECO:0000313" key="6">
    <source>
        <dbReference type="Proteomes" id="UP000077824"/>
    </source>
</evidence>
<dbReference type="KEGG" id="chh:A0O34_13540"/>
<evidence type="ECO:0000313" key="5">
    <source>
        <dbReference type="EMBL" id="ANF51466.1"/>
    </source>
</evidence>
<dbReference type="PANTHER" id="PTHR30189">
    <property type="entry name" value="LPS-ASSEMBLY PROTEIN"/>
    <property type="match status" value="1"/>
</dbReference>
<dbReference type="InterPro" id="IPR050218">
    <property type="entry name" value="LptD"/>
</dbReference>
<sequence length="582" mass="66419">MRLIFFLLVFISTITFAQDKQKPAQRDPYLQNPIKNPQQVQQAKPEDKVKIINADEIIKDPKMYDGNRYMKGNVKLEHQGSILTADEVILYEEENFVKAIGNARLQNPDGSVITAGEMEYDGNTQKGVARKNVVLTDPKQTIKTETLYYDKLANQAYFNTGGTISDAQNTMYTKSATYFLDTKLIDFVGNVKIDTPDYIIDGDNIKQNQITKIAEFFGPTTITNRKNPKNRVYTERGTYRMNTKEAFLNKNSKIFYNDKILTGDDMYFNQLTGFGKATGNVTLDDPKERRWIKGGYGEIFEKKDSAMMTKNPYAVKAFEKDSMYFAAEKIISFQRPDSADITKKKSFLRAFRKGRFYKSNAQGRADSIAFNETDGIMHMYTKPILWSGIKQVTGDKIEAYFNTENENIDSLKVIGNAFAISKVDSLNLKDEFNQVKGRFMTVHYQNNDIKEATVIGNAQAISYADDVDQATKKPERIGVSLTSCGIIDAIFEEKVMQIVSCNIGATSDTYPMSKIEPSKRKFPDFNWNTKDRINKWQDILVDTPNNEETKYETESSLYDNAQEAIDKEKAKEEAKKPKRTRK</sequence>
<proteinExistence type="predicted"/>